<comment type="cofactor">
    <cofactor evidence="1">
        <name>Zn(2+)</name>
        <dbReference type="ChEBI" id="CHEBI:29105"/>
    </cofactor>
</comment>
<dbReference type="GO" id="GO:0000256">
    <property type="term" value="P:allantoin catabolic process"/>
    <property type="evidence" value="ECO:0007669"/>
    <property type="project" value="InterPro"/>
</dbReference>
<comment type="caution">
    <text evidence="11">The sequence shown here is derived from an EMBL/GenBank/DDBJ whole genome shotgun (WGS) entry which is preliminary data.</text>
</comment>
<keyword evidence="8" id="KW-0378">Hydrolase</keyword>
<dbReference type="InterPro" id="IPR006680">
    <property type="entry name" value="Amidohydro-rel"/>
</dbReference>
<gene>
    <name evidence="11" type="primary">allB</name>
    <name evidence="11" type="ORF">Afil01_23650</name>
</gene>
<evidence type="ECO:0000313" key="12">
    <source>
        <dbReference type="Proteomes" id="UP001165079"/>
    </source>
</evidence>
<evidence type="ECO:0000256" key="2">
    <source>
        <dbReference type="ARBA" id="ARBA00004968"/>
    </source>
</evidence>
<proteinExistence type="inferred from homology"/>
<sequence>MLDLLLRSRRAILPEGERPAAIGVRDGRVAAVLPYHAGVPARHTEDLGHDALLPGLVDTHVHVNEPGRTDWEGFATATTAAAKGGVTTIVDMPLNSLPPTVDVAALDAKRAAASGKCAVDVAFWGGAIPGNLAALAPLHEAGVRGFKCFLADSGVPEFPPLPDPEPVMAEIARLGSVLLVHAEDPAHLRPAPDSPRYRDFLASRPDRAEVDAIARVITLAERTGARVHVLHLSSADALPLLAAARARGVAVTAETCPHFLVLDADAVPDGGTEFKCCPPIRSSANRALLWDGLASGVIDCVVSDHSPATASLKLTGSFGTAWGGISSLQLGLPLVWTAARARGFTLSDVVGWMSAAPAALAGLDRGAIAVGAPADLVRFDPTAESSVDPLLLAHRNPVSPYTGRRLTGAVRTTWLSGIPVSGARRGRLLTPARIPT</sequence>
<dbReference type="PANTHER" id="PTHR43668">
    <property type="entry name" value="ALLANTOINASE"/>
    <property type="match status" value="1"/>
</dbReference>
<comment type="similarity">
    <text evidence="3">Belongs to the metallo-dependent hydrolases superfamily. Allantoinase family.</text>
</comment>
<dbReference type="InterPro" id="IPR011059">
    <property type="entry name" value="Metal-dep_hydrolase_composite"/>
</dbReference>
<dbReference type="NCBIfam" id="TIGR03178">
    <property type="entry name" value="allantoinase"/>
    <property type="match status" value="1"/>
</dbReference>
<dbReference type="FunFam" id="3.20.20.140:FF:000032">
    <property type="entry name" value="Allantoinase Dal1"/>
    <property type="match status" value="1"/>
</dbReference>
<comment type="subunit">
    <text evidence="4">Homotetramer.</text>
</comment>
<dbReference type="AlphaFoldDB" id="A0A9W6W916"/>
<evidence type="ECO:0000259" key="10">
    <source>
        <dbReference type="Pfam" id="PF01979"/>
    </source>
</evidence>
<evidence type="ECO:0000256" key="7">
    <source>
        <dbReference type="ARBA" id="ARBA00022723"/>
    </source>
</evidence>
<dbReference type="Proteomes" id="UP001165079">
    <property type="component" value="Unassembled WGS sequence"/>
</dbReference>
<dbReference type="GO" id="GO:0006145">
    <property type="term" value="P:purine nucleobase catabolic process"/>
    <property type="evidence" value="ECO:0007669"/>
    <property type="project" value="TreeGrafter"/>
</dbReference>
<dbReference type="InterPro" id="IPR017593">
    <property type="entry name" value="Allantoinase"/>
</dbReference>
<keyword evidence="9" id="KW-0862">Zinc</keyword>
<dbReference type="SUPFAM" id="SSF51556">
    <property type="entry name" value="Metallo-dependent hydrolases"/>
    <property type="match status" value="1"/>
</dbReference>
<evidence type="ECO:0000256" key="9">
    <source>
        <dbReference type="ARBA" id="ARBA00022833"/>
    </source>
</evidence>
<feature type="domain" description="Amidohydrolase-related" evidence="10">
    <location>
        <begin position="52"/>
        <end position="417"/>
    </location>
</feature>
<dbReference type="Gene3D" id="3.20.20.140">
    <property type="entry name" value="Metal-dependent hydrolases"/>
    <property type="match status" value="1"/>
</dbReference>
<evidence type="ECO:0000256" key="1">
    <source>
        <dbReference type="ARBA" id="ARBA00001947"/>
    </source>
</evidence>
<dbReference type="InterPro" id="IPR050138">
    <property type="entry name" value="DHOase/Allantoinase_Hydrolase"/>
</dbReference>
<organism evidence="11 12">
    <name type="scientific">Actinorhabdospora filicis</name>
    <dbReference type="NCBI Taxonomy" id="1785913"/>
    <lineage>
        <taxon>Bacteria</taxon>
        <taxon>Bacillati</taxon>
        <taxon>Actinomycetota</taxon>
        <taxon>Actinomycetes</taxon>
        <taxon>Micromonosporales</taxon>
        <taxon>Micromonosporaceae</taxon>
        <taxon>Actinorhabdospora</taxon>
    </lineage>
</organism>
<evidence type="ECO:0000256" key="8">
    <source>
        <dbReference type="ARBA" id="ARBA00022801"/>
    </source>
</evidence>
<evidence type="ECO:0000313" key="11">
    <source>
        <dbReference type="EMBL" id="GLZ77558.1"/>
    </source>
</evidence>
<dbReference type="SUPFAM" id="SSF51338">
    <property type="entry name" value="Composite domain of metallo-dependent hydrolases"/>
    <property type="match status" value="1"/>
</dbReference>
<dbReference type="GO" id="GO:0050897">
    <property type="term" value="F:cobalt ion binding"/>
    <property type="evidence" value="ECO:0007669"/>
    <property type="project" value="InterPro"/>
</dbReference>
<keyword evidence="12" id="KW-1185">Reference proteome</keyword>
<dbReference type="GO" id="GO:0008270">
    <property type="term" value="F:zinc ion binding"/>
    <property type="evidence" value="ECO:0007669"/>
    <property type="project" value="InterPro"/>
</dbReference>
<dbReference type="GO" id="GO:0004038">
    <property type="term" value="F:allantoinase activity"/>
    <property type="evidence" value="ECO:0007669"/>
    <property type="project" value="UniProtKB-EC"/>
</dbReference>
<comment type="pathway">
    <text evidence="2">Nitrogen metabolism; (S)-allantoin degradation; allantoate from (S)-allantoin: step 1/1.</text>
</comment>
<evidence type="ECO:0000256" key="5">
    <source>
        <dbReference type="ARBA" id="ARBA00012863"/>
    </source>
</evidence>
<dbReference type="InterPro" id="IPR032466">
    <property type="entry name" value="Metal_Hydrolase"/>
</dbReference>
<reference evidence="11" key="1">
    <citation type="submission" date="2023-03" db="EMBL/GenBank/DDBJ databases">
        <title>Actinorhabdospora filicis NBRC 111898.</title>
        <authorList>
            <person name="Ichikawa N."/>
            <person name="Sato H."/>
            <person name="Tonouchi N."/>
        </authorList>
    </citation>
    <scope>NUCLEOTIDE SEQUENCE</scope>
    <source>
        <strain evidence="11">NBRC 111898</strain>
    </source>
</reference>
<keyword evidence="7" id="KW-0479">Metal-binding</keyword>
<evidence type="ECO:0000256" key="4">
    <source>
        <dbReference type="ARBA" id="ARBA00011881"/>
    </source>
</evidence>
<dbReference type="PANTHER" id="PTHR43668:SF2">
    <property type="entry name" value="ALLANTOINASE"/>
    <property type="match status" value="1"/>
</dbReference>
<dbReference type="RefSeq" id="WP_285662659.1">
    <property type="nucleotide sequence ID" value="NZ_BSTX01000001.1"/>
</dbReference>
<dbReference type="Pfam" id="PF01979">
    <property type="entry name" value="Amidohydro_1"/>
    <property type="match status" value="1"/>
</dbReference>
<name>A0A9W6W916_9ACTN</name>
<accession>A0A9W6W916</accession>
<protein>
    <recommendedName>
        <fullName evidence="5">allantoinase</fullName>
        <ecNumber evidence="5">3.5.2.5</ecNumber>
    </recommendedName>
</protein>
<dbReference type="EC" id="3.5.2.5" evidence="5"/>
<dbReference type="EMBL" id="BSTX01000001">
    <property type="protein sequence ID" value="GLZ77558.1"/>
    <property type="molecule type" value="Genomic_DNA"/>
</dbReference>
<keyword evidence="6" id="KW-0659">Purine metabolism</keyword>
<dbReference type="GO" id="GO:0005737">
    <property type="term" value="C:cytoplasm"/>
    <property type="evidence" value="ECO:0007669"/>
    <property type="project" value="TreeGrafter"/>
</dbReference>
<evidence type="ECO:0000256" key="6">
    <source>
        <dbReference type="ARBA" id="ARBA00022631"/>
    </source>
</evidence>
<evidence type="ECO:0000256" key="3">
    <source>
        <dbReference type="ARBA" id="ARBA00010368"/>
    </source>
</evidence>